<accession>A0A7W8CZA5</accession>
<evidence type="ECO:0000313" key="13">
    <source>
        <dbReference type="EMBL" id="MBB5183764.1"/>
    </source>
</evidence>
<keyword evidence="5 11" id="KW-0479">Metal-binding</keyword>
<evidence type="ECO:0000256" key="3">
    <source>
        <dbReference type="ARBA" id="ARBA00022539"/>
    </source>
</evidence>
<dbReference type="InterPro" id="IPR023299">
    <property type="entry name" value="ATPase_P-typ_cyto_dom_N"/>
</dbReference>
<evidence type="ECO:0000256" key="7">
    <source>
        <dbReference type="ARBA" id="ARBA00022989"/>
    </source>
</evidence>
<dbReference type="NCBIfam" id="TIGR01525">
    <property type="entry name" value="ATPase-IB_hvy"/>
    <property type="match status" value="1"/>
</dbReference>
<dbReference type="NCBIfam" id="TIGR01494">
    <property type="entry name" value="ATPase_P-type"/>
    <property type="match status" value="1"/>
</dbReference>
<dbReference type="SFLD" id="SFLDG00002">
    <property type="entry name" value="C1.7:_P-type_atpase_like"/>
    <property type="match status" value="1"/>
</dbReference>
<dbReference type="FunFam" id="2.70.150.10:FF:000002">
    <property type="entry name" value="Copper-transporting ATPase 1, putative"/>
    <property type="match status" value="1"/>
</dbReference>
<evidence type="ECO:0000256" key="9">
    <source>
        <dbReference type="ARBA" id="ARBA00039103"/>
    </source>
</evidence>
<comment type="catalytic activity">
    <reaction evidence="10">
        <text>Cd(2+)(in) + ATP + H2O = Cd(2+)(out) + ADP + phosphate + H(+)</text>
        <dbReference type="Rhea" id="RHEA:12132"/>
        <dbReference type="ChEBI" id="CHEBI:15377"/>
        <dbReference type="ChEBI" id="CHEBI:15378"/>
        <dbReference type="ChEBI" id="CHEBI:30616"/>
        <dbReference type="ChEBI" id="CHEBI:43474"/>
        <dbReference type="ChEBI" id="CHEBI:48775"/>
        <dbReference type="ChEBI" id="CHEBI:456216"/>
        <dbReference type="EC" id="7.2.2.21"/>
    </reaction>
</comment>
<organism evidence="13 14">
    <name type="scientific">Catenisphaera adipataccumulans</name>
    <dbReference type="NCBI Taxonomy" id="700500"/>
    <lineage>
        <taxon>Bacteria</taxon>
        <taxon>Bacillati</taxon>
        <taxon>Bacillota</taxon>
        <taxon>Erysipelotrichia</taxon>
        <taxon>Erysipelotrichales</taxon>
        <taxon>Erysipelotrichaceae</taxon>
        <taxon>Catenisphaera</taxon>
    </lineage>
</organism>
<dbReference type="AlphaFoldDB" id="A0A7W8CZA5"/>
<evidence type="ECO:0000259" key="12">
    <source>
        <dbReference type="Pfam" id="PF00122"/>
    </source>
</evidence>
<dbReference type="Gene3D" id="3.40.50.1000">
    <property type="entry name" value="HAD superfamily/HAD-like"/>
    <property type="match status" value="1"/>
</dbReference>
<evidence type="ECO:0000256" key="11">
    <source>
        <dbReference type="RuleBase" id="RU362081"/>
    </source>
</evidence>
<evidence type="ECO:0000256" key="4">
    <source>
        <dbReference type="ARBA" id="ARBA00022692"/>
    </source>
</evidence>
<dbReference type="PANTHER" id="PTHR48085:SF5">
    <property type="entry name" value="CADMIUM_ZINC-TRANSPORTING ATPASE HMA4-RELATED"/>
    <property type="match status" value="1"/>
</dbReference>
<dbReference type="InterPro" id="IPR036412">
    <property type="entry name" value="HAD-like_sf"/>
</dbReference>
<feature type="transmembrane region" description="Helical" evidence="11">
    <location>
        <begin position="570"/>
        <end position="589"/>
    </location>
</feature>
<dbReference type="Gene3D" id="3.40.1110.10">
    <property type="entry name" value="Calcium-transporting ATPase, cytoplasmic domain N"/>
    <property type="match status" value="1"/>
</dbReference>
<keyword evidence="3" id="KW-0104">Cadmium</keyword>
<gene>
    <name evidence="13" type="ORF">HNQ47_001805</name>
</gene>
<keyword evidence="6" id="KW-1278">Translocase</keyword>
<dbReference type="SUPFAM" id="SSF56784">
    <property type="entry name" value="HAD-like"/>
    <property type="match status" value="1"/>
</dbReference>
<evidence type="ECO:0000256" key="6">
    <source>
        <dbReference type="ARBA" id="ARBA00022967"/>
    </source>
</evidence>
<dbReference type="PRINTS" id="PR00119">
    <property type="entry name" value="CATATPASE"/>
</dbReference>
<evidence type="ECO:0000256" key="5">
    <source>
        <dbReference type="ARBA" id="ARBA00022723"/>
    </source>
</evidence>
<dbReference type="SFLD" id="SFLDS00003">
    <property type="entry name" value="Haloacid_Dehalogenase"/>
    <property type="match status" value="1"/>
</dbReference>
<feature type="transmembrane region" description="Helical" evidence="11">
    <location>
        <begin position="20"/>
        <end position="49"/>
    </location>
</feature>
<dbReference type="GO" id="GO:0016887">
    <property type="term" value="F:ATP hydrolysis activity"/>
    <property type="evidence" value="ECO:0007669"/>
    <property type="project" value="InterPro"/>
</dbReference>
<feature type="transmembrane region" description="Helical" evidence="11">
    <location>
        <begin position="234"/>
        <end position="256"/>
    </location>
</feature>
<dbReference type="InterPro" id="IPR051014">
    <property type="entry name" value="Cation_Transport_ATPase_IB"/>
</dbReference>
<keyword evidence="14" id="KW-1185">Reference proteome</keyword>
<dbReference type="CDD" id="cd07548">
    <property type="entry name" value="P-type_ATPase-Cd_Zn_Co_like"/>
    <property type="match status" value="1"/>
</dbReference>
<dbReference type="Proteomes" id="UP000539953">
    <property type="component" value="Unassembled WGS sequence"/>
</dbReference>
<dbReference type="InterPro" id="IPR044492">
    <property type="entry name" value="P_typ_ATPase_HD_dom"/>
</dbReference>
<dbReference type="GO" id="GO:0005886">
    <property type="term" value="C:plasma membrane"/>
    <property type="evidence" value="ECO:0007669"/>
    <property type="project" value="UniProtKB-SubCell"/>
</dbReference>
<dbReference type="EMBL" id="JACHHK010000008">
    <property type="protein sequence ID" value="MBB5183764.1"/>
    <property type="molecule type" value="Genomic_DNA"/>
</dbReference>
<dbReference type="GO" id="GO:0008551">
    <property type="term" value="F:P-type cadmium transporter activity"/>
    <property type="evidence" value="ECO:0007669"/>
    <property type="project" value="UniProtKB-EC"/>
</dbReference>
<dbReference type="InterPro" id="IPR018303">
    <property type="entry name" value="ATPase_P-typ_P_site"/>
</dbReference>
<evidence type="ECO:0000256" key="10">
    <source>
        <dbReference type="ARBA" id="ARBA00049338"/>
    </source>
</evidence>
<keyword evidence="8 11" id="KW-0472">Membrane</keyword>
<keyword evidence="7 11" id="KW-1133">Transmembrane helix</keyword>
<sequence length="615" mass="66091">MRNTMTKKQQKMLKRIILSVILYVCAFFAPNGTWSEAILFLATYIIIAYDVILRAVKNIGHGQVFDENFLMAVASIGAMCLSAFSEAVAVMLFYQIGEWFQSYAVERSRRSISAMMDLRPDHANIERDGTLVQVDPYEISVGDRIVVQPGEKVPLDGIVTDGTSSLDTSALTGESVPRTIREGDQIYSGCINQSGLLKVQVTKGFDDSTVAKILELVENASDRKSKSEDFITKFARYYTPIVVFSALALGLIPSLITGQWHTWVYRALTFLVISCPCALVISVPLSFFGGIGAASKHGILIKGSNYMETLSDVTRIVFDKTGTLTKGTFTVTDVQSDQYDRKTFLHLLALAESHSSHPIAKSILEANKEPIHESDVDSVEEIAGHGVKAVIAGHTYAVGNQKLMQQLGLNVPAGTGMGTMVYAAQDGRYIGYAEIADTIKPDSKDAIQEMKAAGIAKTVMLTGDSQSVAEAVAANVGIDEVHAQLLPGDKVDCLESMMTNETEGTLAFVGDGINDAPVLTRADVGIAMGALGSDAAIEAADVVLMNDSLKDIPKAIHISKKTLKIARQNIVFAIGVKVLVLILGALGIAGMWAAVFADSGVACLCVLNAMWCLKA</sequence>
<evidence type="ECO:0000256" key="2">
    <source>
        <dbReference type="ARBA" id="ARBA00006024"/>
    </source>
</evidence>
<dbReference type="GO" id="GO:0005524">
    <property type="term" value="F:ATP binding"/>
    <property type="evidence" value="ECO:0007669"/>
    <property type="project" value="UniProtKB-UniRule"/>
</dbReference>
<feature type="domain" description="P-type ATPase A" evidence="12">
    <location>
        <begin position="118"/>
        <end position="218"/>
    </location>
</feature>
<dbReference type="NCBIfam" id="TIGR01512">
    <property type="entry name" value="ATPase-IB2_Cd"/>
    <property type="match status" value="1"/>
</dbReference>
<dbReference type="SFLD" id="SFLDF00027">
    <property type="entry name" value="p-type_atpase"/>
    <property type="match status" value="1"/>
</dbReference>
<keyword evidence="11" id="KW-0067">ATP-binding</keyword>
<dbReference type="Gene3D" id="2.70.150.10">
    <property type="entry name" value="Calcium-transporting ATPase, cytoplasmic transduction domain A"/>
    <property type="match status" value="1"/>
</dbReference>
<keyword evidence="11" id="KW-0547">Nucleotide-binding</keyword>
<dbReference type="InterPro" id="IPR023298">
    <property type="entry name" value="ATPase_P-typ_TM_dom_sf"/>
</dbReference>
<feature type="transmembrane region" description="Helical" evidence="11">
    <location>
        <begin position="268"/>
        <end position="294"/>
    </location>
</feature>
<dbReference type="PRINTS" id="PR00941">
    <property type="entry name" value="CDATPASE"/>
</dbReference>
<keyword evidence="4 11" id="KW-0812">Transmembrane</keyword>
<keyword evidence="11" id="KW-1003">Cell membrane</keyword>
<dbReference type="InterPro" id="IPR001757">
    <property type="entry name" value="P_typ_ATPase"/>
</dbReference>
<dbReference type="SUPFAM" id="SSF81665">
    <property type="entry name" value="Calcium ATPase, transmembrane domain M"/>
    <property type="match status" value="1"/>
</dbReference>
<dbReference type="NCBIfam" id="TIGR01511">
    <property type="entry name" value="ATPase-IB1_Cu"/>
    <property type="match status" value="1"/>
</dbReference>
<feature type="transmembrane region" description="Helical" evidence="11">
    <location>
        <begin position="69"/>
        <end position="94"/>
    </location>
</feature>
<comment type="similarity">
    <text evidence="2 11">Belongs to the cation transport ATPase (P-type) (TC 3.A.3) family. Type IB subfamily.</text>
</comment>
<evidence type="ECO:0000256" key="1">
    <source>
        <dbReference type="ARBA" id="ARBA00004651"/>
    </source>
</evidence>
<dbReference type="InterPro" id="IPR059000">
    <property type="entry name" value="ATPase_P-type_domA"/>
</dbReference>
<dbReference type="PANTHER" id="PTHR48085">
    <property type="entry name" value="CADMIUM/ZINC-TRANSPORTING ATPASE HMA2-RELATED"/>
    <property type="match status" value="1"/>
</dbReference>
<evidence type="ECO:0000256" key="8">
    <source>
        <dbReference type="ARBA" id="ARBA00023136"/>
    </source>
</evidence>
<name>A0A7W8CZA5_9FIRM</name>
<dbReference type="Pfam" id="PF00122">
    <property type="entry name" value="E1-E2_ATPase"/>
    <property type="match status" value="1"/>
</dbReference>
<dbReference type="PROSITE" id="PS00154">
    <property type="entry name" value="ATPASE_E1_E2"/>
    <property type="match status" value="1"/>
</dbReference>
<proteinExistence type="inferred from homology"/>
<dbReference type="GO" id="GO:0046872">
    <property type="term" value="F:metal ion binding"/>
    <property type="evidence" value="ECO:0007669"/>
    <property type="project" value="UniProtKB-KW"/>
</dbReference>
<dbReference type="InterPro" id="IPR027256">
    <property type="entry name" value="P-typ_ATPase_IB"/>
</dbReference>
<comment type="caution">
    <text evidence="13">The sequence shown here is derived from an EMBL/GenBank/DDBJ whole genome shotgun (WGS) entry which is preliminary data.</text>
</comment>
<reference evidence="13 14" key="1">
    <citation type="submission" date="2020-08" db="EMBL/GenBank/DDBJ databases">
        <title>Genomic Encyclopedia of Type Strains, Phase IV (KMG-IV): sequencing the most valuable type-strain genomes for metagenomic binning, comparative biology and taxonomic classification.</title>
        <authorList>
            <person name="Goeker M."/>
        </authorList>
    </citation>
    <scope>NUCLEOTIDE SEQUENCE [LARGE SCALE GENOMIC DNA]</scope>
    <source>
        <strain evidence="13 14">DSM 25799</strain>
    </source>
</reference>
<dbReference type="SUPFAM" id="SSF81653">
    <property type="entry name" value="Calcium ATPase, transduction domain A"/>
    <property type="match status" value="1"/>
</dbReference>
<dbReference type="EC" id="7.2.2.21" evidence="9"/>
<comment type="subcellular location">
    <subcellularLocation>
        <location evidence="1">Cell membrane</location>
        <topology evidence="1">Multi-pass membrane protein</topology>
    </subcellularLocation>
</comment>
<evidence type="ECO:0000313" key="14">
    <source>
        <dbReference type="Proteomes" id="UP000539953"/>
    </source>
</evidence>
<dbReference type="Pfam" id="PF00702">
    <property type="entry name" value="Hydrolase"/>
    <property type="match status" value="1"/>
</dbReference>
<protein>
    <recommendedName>
        <fullName evidence="9">Cd(2+)-exporting ATPase</fullName>
        <ecNumber evidence="9">7.2.2.21</ecNumber>
    </recommendedName>
</protein>
<dbReference type="InterPro" id="IPR008250">
    <property type="entry name" value="ATPase_P-typ_transduc_dom_A_sf"/>
</dbReference>
<dbReference type="InterPro" id="IPR023214">
    <property type="entry name" value="HAD_sf"/>
</dbReference>